<protein>
    <submittedName>
        <fullName evidence="1">Uncharacterized protein</fullName>
    </submittedName>
</protein>
<proteinExistence type="predicted"/>
<name>A0A7C3VPA0_9CYAN</name>
<sequence>MQIIKLKVRSDAEGKVIFQVPQDLANQELEMAVIYQPVAQTSPIQPPESLGWPAGFFEQTAGCLADEPLVRYDQGEYELREDIE</sequence>
<accession>A0A7C3VPA0</accession>
<gene>
    <name evidence="1" type="ORF">ENR15_11100</name>
</gene>
<dbReference type="AlphaFoldDB" id="A0A7C3VPA0"/>
<evidence type="ECO:0000313" key="1">
    <source>
        <dbReference type="EMBL" id="HGG01170.1"/>
    </source>
</evidence>
<dbReference type="EMBL" id="DSPX01000116">
    <property type="protein sequence ID" value="HGG01170.1"/>
    <property type="molecule type" value="Genomic_DNA"/>
</dbReference>
<comment type="caution">
    <text evidence="1">The sequence shown here is derived from an EMBL/GenBank/DDBJ whole genome shotgun (WGS) entry which is preliminary data.</text>
</comment>
<reference evidence="1" key="1">
    <citation type="journal article" date="2020" name="mSystems">
        <title>Genome- and Community-Level Interaction Insights into Carbon Utilization and Element Cycling Functions of Hydrothermarchaeota in Hydrothermal Sediment.</title>
        <authorList>
            <person name="Zhou Z."/>
            <person name="Liu Y."/>
            <person name="Xu W."/>
            <person name="Pan J."/>
            <person name="Luo Z.H."/>
            <person name="Li M."/>
        </authorList>
    </citation>
    <scope>NUCLEOTIDE SEQUENCE [LARGE SCALE GENOMIC DNA]</scope>
    <source>
        <strain evidence="1">SpSt-374</strain>
    </source>
</reference>
<organism evidence="1">
    <name type="scientific">Planktothricoides sp. SpSt-374</name>
    <dbReference type="NCBI Taxonomy" id="2282167"/>
    <lineage>
        <taxon>Bacteria</taxon>
        <taxon>Bacillati</taxon>
        <taxon>Cyanobacteriota</taxon>
        <taxon>Cyanophyceae</taxon>
        <taxon>Oscillatoriophycideae</taxon>
        <taxon>Oscillatoriales</taxon>
        <taxon>Oscillatoriaceae</taxon>
        <taxon>Planktothricoides</taxon>
    </lineage>
</organism>